<name>X1BTF9_9ZZZZ</name>
<gene>
    <name evidence="1" type="ORF">S01H4_47414</name>
</gene>
<evidence type="ECO:0000313" key="1">
    <source>
        <dbReference type="EMBL" id="GAG99019.1"/>
    </source>
</evidence>
<feature type="non-terminal residue" evidence="1">
    <location>
        <position position="1"/>
    </location>
</feature>
<accession>X1BTF9</accession>
<dbReference type="AlphaFoldDB" id="X1BTF9"/>
<protein>
    <submittedName>
        <fullName evidence="1">Uncharacterized protein</fullName>
    </submittedName>
</protein>
<proteinExistence type="predicted"/>
<reference evidence="1" key="1">
    <citation type="journal article" date="2014" name="Front. Microbiol.">
        <title>High frequency of phylogenetically diverse reductive dehalogenase-homologous genes in deep subseafloor sedimentary metagenomes.</title>
        <authorList>
            <person name="Kawai M."/>
            <person name="Futagami T."/>
            <person name="Toyoda A."/>
            <person name="Takaki Y."/>
            <person name="Nishi S."/>
            <person name="Hori S."/>
            <person name="Arai W."/>
            <person name="Tsubouchi T."/>
            <person name="Morono Y."/>
            <person name="Uchiyama I."/>
            <person name="Ito T."/>
            <person name="Fujiyama A."/>
            <person name="Inagaki F."/>
            <person name="Takami H."/>
        </authorList>
    </citation>
    <scope>NUCLEOTIDE SEQUENCE</scope>
    <source>
        <strain evidence="1">Expedition CK06-06</strain>
    </source>
</reference>
<comment type="caution">
    <text evidence="1">The sequence shown here is derived from an EMBL/GenBank/DDBJ whole genome shotgun (WGS) entry which is preliminary data.</text>
</comment>
<organism evidence="1">
    <name type="scientific">marine sediment metagenome</name>
    <dbReference type="NCBI Taxonomy" id="412755"/>
    <lineage>
        <taxon>unclassified sequences</taxon>
        <taxon>metagenomes</taxon>
        <taxon>ecological metagenomes</taxon>
    </lineage>
</organism>
<sequence>RAFWAHNTGIYSFPGDKWDNPISWTIENSLDSIGDNLMSAWGGVVGDEYWFSGAITDSINEKIYIYSFVPFPHWKCYTFGIIDGVPYDYESDAADYRTTRWVFIADNDTLYDWNYADTSLDGTDSVFAVYQSKSFFDNGNNREQVFYVDVQGTGSCDMLSLTFFDLKGQDSIKTVSKAVDFTKKEIQRFVVKEIVKDFSVRMADHGAGDYTITGYSIGYLPSDRGRIR</sequence>
<dbReference type="EMBL" id="BART01026614">
    <property type="protein sequence ID" value="GAG99019.1"/>
    <property type="molecule type" value="Genomic_DNA"/>
</dbReference>